<evidence type="ECO:0000259" key="3">
    <source>
        <dbReference type="PROSITE" id="PS50878"/>
    </source>
</evidence>
<evidence type="ECO:0000313" key="5">
    <source>
        <dbReference type="Proteomes" id="UP001066276"/>
    </source>
</evidence>
<protein>
    <recommendedName>
        <fullName evidence="2">ribonuclease H</fullName>
        <ecNumber evidence="2">3.1.26.4</ecNumber>
    </recommendedName>
</protein>
<organism evidence="4 5">
    <name type="scientific">Pleurodeles waltl</name>
    <name type="common">Iberian ribbed newt</name>
    <dbReference type="NCBI Taxonomy" id="8319"/>
    <lineage>
        <taxon>Eukaryota</taxon>
        <taxon>Metazoa</taxon>
        <taxon>Chordata</taxon>
        <taxon>Craniata</taxon>
        <taxon>Vertebrata</taxon>
        <taxon>Euteleostomi</taxon>
        <taxon>Amphibia</taxon>
        <taxon>Batrachia</taxon>
        <taxon>Caudata</taxon>
        <taxon>Salamandroidea</taxon>
        <taxon>Salamandridae</taxon>
        <taxon>Pleurodelinae</taxon>
        <taxon>Pleurodeles</taxon>
    </lineage>
</organism>
<dbReference type="PANTHER" id="PTHR33050">
    <property type="entry name" value="REVERSE TRANSCRIPTASE DOMAIN-CONTAINING PROTEIN"/>
    <property type="match status" value="1"/>
</dbReference>
<dbReference type="EMBL" id="JANPWB010000007">
    <property type="protein sequence ID" value="KAJ1174134.1"/>
    <property type="molecule type" value="Genomic_DNA"/>
</dbReference>
<dbReference type="EC" id="3.1.26.4" evidence="2"/>
<dbReference type="GO" id="GO:0004523">
    <property type="term" value="F:RNA-DNA hybrid ribonuclease activity"/>
    <property type="evidence" value="ECO:0007669"/>
    <property type="project" value="UniProtKB-EC"/>
</dbReference>
<reference evidence="4" key="1">
    <citation type="journal article" date="2022" name="bioRxiv">
        <title>Sequencing and chromosome-scale assembly of the giantPleurodeles waltlgenome.</title>
        <authorList>
            <person name="Brown T."/>
            <person name="Elewa A."/>
            <person name="Iarovenko S."/>
            <person name="Subramanian E."/>
            <person name="Araus A.J."/>
            <person name="Petzold A."/>
            <person name="Susuki M."/>
            <person name="Suzuki K.-i.T."/>
            <person name="Hayashi T."/>
            <person name="Toyoda A."/>
            <person name="Oliveira C."/>
            <person name="Osipova E."/>
            <person name="Leigh N.D."/>
            <person name="Simon A."/>
            <person name="Yun M.H."/>
        </authorList>
    </citation>
    <scope>NUCLEOTIDE SEQUENCE</scope>
    <source>
        <strain evidence="4">20211129_DDA</strain>
        <tissue evidence="4">Liver</tissue>
    </source>
</reference>
<dbReference type="SUPFAM" id="SSF56672">
    <property type="entry name" value="DNA/RNA polymerases"/>
    <property type="match status" value="1"/>
</dbReference>
<evidence type="ECO:0000256" key="2">
    <source>
        <dbReference type="ARBA" id="ARBA00012180"/>
    </source>
</evidence>
<feature type="domain" description="Reverse transcriptase" evidence="3">
    <location>
        <begin position="70"/>
        <end position="253"/>
    </location>
</feature>
<comment type="caution">
    <text evidence="4">The sequence shown here is derived from an EMBL/GenBank/DDBJ whole genome shotgun (WGS) entry which is preliminary data.</text>
</comment>
<proteinExistence type="inferred from homology"/>
<comment type="similarity">
    <text evidence="1">Belongs to the beta type-B retroviral polymerase family. HERV class-II K(HML-2) pol subfamily.</text>
</comment>
<sequence>MARMKSELDTLKAVGMERPKEQRKGFRPYQRRLFTHRFTSPPPSVPPKTTNRHLEALQLEVTILLQKRAIEPVPISQQGKGIYSRYFLVPKKDKQEFRPILDLRTANKWIRKEKFRMLSLHQIYPHLREGDWLCAVDLCNAYFHIPVAKKHRKFLRFTVGKHHYQFAVLPFGLKSAPRTFSKCMAVVAAHLRKHRIFVYPYLDDWLIKASSYLETQQHFKWTLQLLQKLGLQVNLLKSTATPVQRLHYLGAIIDTNLGKVFPSEERRLSILQKCKQLQEAPQTTARVIASLLGSMASCIHLVPNARLHMRPLQENLEDQWSQLMNEWENKVLLSPHALQSLKWWCLPDNLLVGIPFQRQPPAQTIVTDASLLGWGAHMEHLRVQGKWSQKESLYHINLLELRVVHLALKAFLPSLRAETLLLQTDNVATMYYVNKQGGTRSRILSREAQTIWHWLLARNMSLVATHLPGIQNVQADALSRVMDENHEWVLHDDVVHSIFALWGSPSIDLFATPENKKCQNFASRYYHPGTLGNALWISWSGAFLYAFPPLPLIPAVLQKLSNAQSKMILIAPEWPRQWWFPDLLHRSLKPHIRLPYRPDLLTKFGGQISHPNLSSLSLAAWLLS</sequence>
<dbReference type="AlphaFoldDB" id="A0AAV7TCT2"/>
<accession>A0AAV7TCT2</accession>
<keyword evidence="5" id="KW-1185">Reference proteome</keyword>
<dbReference type="InterPro" id="IPR043128">
    <property type="entry name" value="Rev_trsase/Diguanyl_cyclase"/>
</dbReference>
<dbReference type="Gene3D" id="3.10.10.10">
    <property type="entry name" value="HIV Type 1 Reverse Transcriptase, subunit A, domain 1"/>
    <property type="match status" value="1"/>
</dbReference>
<evidence type="ECO:0000313" key="4">
    <source>
        <dbReference type="EMBL" id="KAJ1174134.1"/>
    </source>
</evidence>
<dbReference type="Gene3D" id="3.30.70.270">
    <property type="match status" value="1"/>
</dbReference>
<dbReference type="InterPro" id="IPR043502">
    <property type="entry name" value="DNA/RNA_pol_sf"/>
</dbReference>
<evidence type="ECO:0000256" key="1">
    <source>
        <dbReference type="ARBA" id="ARBA00010879"/>
    </source>
</evidence>
<dbReference type="InterPro" id="IPR052055">
    <property type="entry name" value="Hepadnavirus_pol/RT"/>
</dbReference>
<dbReference type="CDD" id="cd09275">
    <property type="entry name" value="RNase_HI_RT_DIRS1"/>
    <property type="match status" value="1"/>
</dbReference>
<dbReference type="PANTHER" id="PTHR33050:SF7">
    <property type="entry name" value="RIBONUCLEASE H"/>
    <property type="match status" value="1"/>
</dbReference>
<dbReference type="Proteomes" id="UP001066276">
    <property type="component" value="Chromosome 4_1"/>
</dbReference>
<dbReference type="Pfam" id="PF00078">
    <property type="entry name" value="RVT_1"/>
    <property type="match status" value="1"/>
</dbReference>
<dbReference type="CDD" id="cd01647">
    <property type="entry name" value="RT_LTR"/>
    <property type="match status" value="1"/>
</dbReference>
<gene>
    <name evidence="4" type="ORF">NDU88_005957</name>
</gene>
<dbReference type="InterPro" id="IPR000477">
    <property type="entry name" value="RT_dom"/>
</dbReference>
<name>A0AAV7TCT2_PLEWA</name>
<dbReference type="PROSITE" id="PS50878">
    <property type="entry name" value="RT_POL"/>
    <property type="match status" value="1"/>
</dbReference>